<feature type="transmembrane region" description="Helical" evidence="2">
    <location>
        <begin position="347"/>
        <end position="368"/>
    </location>
</feature>
<protein>
    <recommendedName>
        <fullName evidence="5">Peptide transporter</fullName>
    </recommendedName>
</protein>
<keyword evidence="2" id="KW-1133">Transmembrane helix</keyword>
<evidence type="ECO:0000313" key="4">
    <source>
        <dbReference type="Proteomes" id="UP000178606"/>
    </source>
</evidence>
<comment type="caution">
    <text evidence="3">The sequence shown here is derived from an EMBL/GenBank/DDBJ whole genome shotgun (WGS) entry which is preliminary data.</text>
</comment>
<dbReference type="EMBL" id="MFKF01000098">
    <property type="protein sequence ID" value="OGG54705.1"/>
    <property type="molecule type" value="Genomic_DNA"/>
</dbReference>
<gene>
    <name evidence="3" type="ORF">A3F84_27635</name>
</gene>
<dbReference type="Proteomes" id="UP000178606">
    <property type="component" value="Unassembled WGS sequence"/>
</dbReference>
<feature type="transmembrane region" description="Helical" evidence="2">
    <location>
        <begin position="231"/>
        <end position="252"/>
    </location>
</feature>
<feature type="transmembrane region" description="Helical" evidence="2">
    <location>
        <begin position="44"/>
        <end position="62"/>
    </location>
</feature>
<evidence type="ECO:0000256" key="2">
    <source>
        <dbReference type="SAM" id="Phobius"/>
    </source>
</evidence>
<feature type="region of interest" description="Disordered" evidence="1">
    <location>
        <begin position="629"/>
        <end position="648"/>
    </location>
</feature>
<feature type="transmembrane region" description="Helical" evidence="2">
    <location>
        <begin position="753"/>
        <end position="771"/>
    </location>
</feature>
<evidence type="ECO:0000256" key="1">
    <source>
        <dbReference type="SAM" id="MobiDB-lite"/>
    </source>
</evidence>
<feature type="transmembrane region" description="Helical" evidence="2">
    <location>
        <begin position="465"/>
        <end position="486"/>
    </location>
</feature>
<dbReference type="AlphaFoldDB" id="A0A1F6CZY1"/>
<keyword evidence="2" id="KW-0812">Transmembrane</keyword>
<feature type="transmembrane region" description="Helical" evidence="2">
    <location>
        <begin position="507"/>
        <end position="528"/>
    </location>
</feature>
<organism evidence="3 4">
    <name type="scientific">Handelsmanbacteria sp. (strain RIFCSPLOWO2_12_FULL_64_10)</name>
    <dbReference type="NCBI Taxonomy" id="1817868"/>
    <lineage>
        <taxon>Bacteria</taxon>
        <taxon>Candidatus Handelsmaniibacteriota</taxon>
    </lineage>
</organism>
<feature type="transmembrane region" description="Helical" evidence="2">
    <location>
        <begin position="102"/>
        <end position="126"/>
    </location>
</feature>
<feature type="transmembrane region" description="Helical" evidence="2">
    <location>
        <begin position="68"/>
        <end position="90"/>
    </location>
</feature>
<evidence type="ECO:0008006" key="5">
    <source>
        <dbReference type="Google" id="ProtNLM"/>
    </source>
</evidence>
<feature type="transmembrane region" description="Helical" evidence="2">
    <location>
        <begin position="167"/>
        <end position="193"/>
    </location>
</feature>
<reference evidence="3 4" key="1">
    <citation type="journal article" date="2016" name="Nat. Commun.">
        <title>Thousands of microbial genomes shed light on interconnected biogeochemical processes in an aquifer system.</title>
        <authorList>
            <person name="Anantharaman K."/>
            <person name="Brown C.T."/>
            <person name="Hug L.A."/>
            <person name="Sharon I."/>
            <person name="Castelle C.J."/>
            <person name="Probst A.J."/>
            <person name="Thomas B.C."/>
            <person name="Singh A."/>
            <person name="Wilkins M.J."/>
            <person name="Karaoz U."/>
            <person name="Brodie E.L."/>
            <person name="Williams K.H."/>
            <person name="Hubbard S.S."/>
            <person name="Banfield J.F."/>
        </authorList>
    </citation>
    <scope>NUCLEOTIDE SEQUENCE [LARGE SCALE GENOMIC DNA]</scope>
    <source>
        <strain evidence="4">RIFCSPLOWO2_12_FULL_64_10</strain>
    </source>
</reference>
<feature type="transmembrane region" description="Helical" evidence="2">
    <location>
        <begin position="395"/>
        <end position="415"/>
    </location>
</feature>
<feature type="transmembrane region" description="Helical" evidence="2">
    <location>
        <begin position="717"/>
        <end position="747"/>
    </location>
</feature>
<name>A0A1F6CZY1_HANXR</name>
<sequence>MPRPYLRGRRDILAFFNRKKNTQFEEIEEYRALLEPPKVYEEAFNLKTIIGAIFVSVIMVPGNIYLHLMIGGGIGAAAEWVTIILFLELSKRSFTTLKRQEIYLLFYVTTALIGAETGAFEGLLWWQYFVQSPAAQQFGITKFIPSWVAPQPGSEALLNRTFLHPDWFAPIALLVIGMVMGKISWFTGGYVLFRLTSDYERLPFPFAPINAQGAMALAEESEGGTGWRWRMFSVGGVIGIVWGIVYVAVPAITGTIMSEPLQIIPIPYVDFTQYTGYFLPATPLGFTCHLGPIFVGLVAPFWGIIGTFFGVMVYTVANPILYKYGMLPHWFLGMDTIQTSFVNGVDFWMSFGFGTTLAVTLIGFYQMFAGVRSARQKEAGAPVRSFRPPAGRGDFRILPCLILFAITGIYTIGLAKYLFPGLVTNRLILFFILFAFVYTPIISFVNARLIGLVGQSVNIPYIREATIFLSGFRGVEVWFIPFPLAVHGGQAQKFREIELTGTRFTSILKAEVFMVPLVLVTSFFYWSYIWKLAPIPSESYPYAQVFWPLRALQSCVWFTSTLKSEMTVRPDQVTWSPSNLTDGSWWYWRVRATADVDQKDPKARRYGPWSKVGAFYTDFDGKGLPAYKPAVPDQGETGPSPGRTPEGRALSAPHLLSFASGERADTPTPNLVVSSVVGPDGKRVEYYFEIDQAPTFDGSFLQTSADRPIFYEAIKPTVIVTGFVFSLLLFSGLSVLGLPILFVFGFIRSVGALPHFVITEIIGALLARFYFMKKYGRQQWRLYATVLAVGFSVGMALVGMASVSIAMIQKSVSVLLF</sequence>
<proteinExistence type="predicted"/>
<feature type="transmembrane region" description="Helical" evidence="2">
    <location>
        <begin position="427"/>
        <end position="445"/>
    </location>
</feature>
<accession>A0A1F6CZY1</accession>
<feature type="transmembrane region" description="Helical" evidence="2">
    <location>
        <begin position="293"/>
        <end position="317"/>
    </location>
</feature>
<keyword evidence="2" id="KW-0472">Membrane</keyword>
<feature type="transmembrane region" description="Helical" evidence="2">
    <location>
        <begin position="783"/>
        <end position="808"/>
    </location>
</feature>
<evidence type="ECO:0000313" key="3">
    <source>
        <dbReference type="EMBL" id="OGG54705.1"/>
    </source>
</evidence>